<dbReference type="OrthoDB" id="6159213at2759"/>
<organism evidence="2 3">
    <name type="scientific">Lasius niger</name>
    <name type="common">Black garden ant</name>
    <dbReference type="NCBI Taxonomy" id="67767"/>
    <lineage>
        <taxon>Eukaryota</taxon>
        <taxon>Metazoa</taxon>
        <taxon>Ecdysozoa</taxon>
        <taxon>Arthropoda</taxon>
        <taxon>Hexapoda</taxon>
        <taxon>Insecta</taxon>
        <taxon>Pterygota</taxon>
        <taxon>Neoptera</taxon>
        <taxon>Endopterygota</taxon>
        <taxon>Hymenoptera</taxon>
        <taxon>Apocrita</taxon>
        <taxon>Aculeata</taxon>
        <taxon>Formicoidea</taxon>
        <taxon>Formicidae</taxon>
        <taxon>Formicinae</taxon>
        <taxon>Lasius</taxon>
        <taxon>Lasius</taxon>
    </lineage>
</organism>
<dbReference type="Pfam" id="PF10545">
    <property type="entry name" value="MADF_DNA_bdg"/>
    <property type="match status" value="1"/>
</dbReference>
<dbReference type="Proteomes" id="UP000036403">
    <property type="component" value="Unassembled WGS sequence"/>
</dbReference>
<reference evidence="2 3" key="1">
    <citation type="submission" date="2015-04" db="EMBL/GenBank/DDBJ databases">
        <title>Lasius niger genome sequencing.</title>
        <authorList>
            <person name="Konorov E.A."/>
            <person name="Nikitin M.A."/>
            <person name="Kirill M.V."/>
            <person name="Chang P."/>
        </authorList>
    </citation>
    <scope>NUCLEOTIDE SEQUENCE [LARGE SCALE GENOMIC DNA]</scope>
    <source>
        <tissue evidence="2">Whole</tissue>
    </source>
</reference>
<evidence type="ECO:0000313" key="3">
    <source>
        <dbReference type="Proteomes" id="UP000036403"/>
    </source>
</evidence>
<dbReference type="SMART" id="SM00595">
    <property type="entry name" value="MADF"/>
    <property type="match status" value="1"/>
</dbReference>
<dbReference type="EMBL" id="LBMM01008066">
    <property type="protein sequence ID" value="KMQ89171.1"/>
    <property type="molecule type" value="Genomic_DNA"/>
</dbReference>
<sequence>MDSNVDIDFSEISQENIDDEVLISVVKENSVLYDKSLKDYKNKELKLEIWKNIGEVLGCTVSKQKGVGLLCNTFTKKLRERKAGRPSGSEWKMAKMWVYFKQMSFLTPHIAHQMQVTQLYASKKKAYKVL</sequence>
<dbReference type="InterPro" id="IPR006578">
    <property type="entry name" value="MADF-dom"/>
</dbReference>
<name>A0A0J7KG45_LASNI</name>
<feature type="domain" description="MADF" evidence="1">
    <location>
        <begin position="21"/>
        <end position="111"/>
    </location>
</feature>
<evidence type="ECO:0000313" key="2">
    <source>
        <dbReference type="EMBL" id="KMQ89171.1"/>
    </source>
</evidence>
<accession>A0A0J7KG45</accession>
<dbReference type="STRING" id="67767.A0A0J7KG45"/>
<protein>
    <submittedName>
        <fullName evidence="2">Transcription factor adf-1</fullName>
    </submittedName>
</protein>
<comment type="caution">
    <text evidence="2">The sequence shown here is derived from an EMBL/GenBank/DDBJ whole genome shotgun (WGS) entry which is preliminary data.</text>
</comment>
<dbReference type="InterPro" id="IPR039353">
    <property type="entry name" value="TF_Adf1"/>
</dbReference>
<dbReference type="PANTHER" id="PTHR12243:SF67">
    <property type="entry name" value="COREPRESSOR OF PANGOLIN, ISOFORM A-RELATED"/>
    <property type="match status" value="1"/>
</dbReference>
<dbReference type="PROSITE" id="PS51029">
    <property type="entry name" value="MADF"/>
    <property type="match status" value="1"/>
</dbReference>
<dbReference type="AlphaFoldDB" id="A0A0J7KG45"/>
<proteinExistence type="predicted"/>
<dbReference type="PaxDb" id="67767-A0A0J7KG45"/>
<gene>
    <name evidence="2" type="ORF">RF55_11220</name>
</gene>
<evidence type="ECO:0000259" key="1">
    <source>
        <dbReference type="PROSITE" id="PS51029"/>
    </source>
</evidence>
<keyword evidence="3" id="KW-1185">Reference proteome</keyword>
<dbReference type="PANTHER" id="PTHR12243">
    <property type="entry name" value="MADF DOMAIN TRANSCRIPTION FACTOR"/>
    <property type="match status" value="1"/>
</dbReference>